<gene>
    <name evidence="1" type="ORF">R6G74_08575</name>
    <name evidence="2" type="ORF">R6P33_08100</name>
</gene>
<evidence type="ECO:0000313" key="4">
    <source>
        <dbReference type="Proteomes" id="UP001288320"/>
    </source>
</evidence>
<dbReference type="AlphaFoldDB" id="A0AAW9HMY5"/>
<dbReference type="RefSeq" id="WP_143231834.1">
    <property type="nucleotide sequence ID" value="NZ_CAUPFC010000010.1"/>
</dbReference>
<dbReference type="Proteomes" id="UP001288320">
    <property type="component" value="Unassembled WGS sequence"/>
</dbReference>
<dbReference type="EMBL" id="JAWNFV010000021">
    <property type="protein sequence ID" value="MDY5141356.1"/>
    <property type="molecule type" value="Genomic_DNA"/>
</dbReference>
<accession>A0AAW9HMY5</accession>
<evidence type="ECO:0008006" key="5">
    <source>
        <dbReference type="Google" id="ProtNLM"/>
    </source>
</evidence>
<dbReference type="Proteomes" id="UP001284901">
    <property type="component" value="Unassembled WGS sequence"/>
</dbReference>
<dbReference type="EMBL" id="JAWNFY010000024">
    <property type="protein sequence ID" value="MDY5146974.1"/>
    <property type="molecule type" value="Genomic_DNA"/>
</dbReference>
<evidence type="ECO:0000313" key="3">
    <source>
        <dbReference type="Proteomes" id="UP001284901"/>
    </source>
</evidence>
<evidence type="ECO:0000313" key="1">
    <source>
        <dbReference type="EMBL" id="MDY5141356.1"/>
    </source>
</evidence>
<dbReference type="GeneID" id="92813178"/>
<evidence type="ECO:0000313" key="2">
    <source>
        <dbReference type="EMBL" id="MDY5146974.1"/>
    </source>
</evidence>
<keyword evidence="3" id="KW-1185">Reference proteome</keyword>
<organism evidence="1 4">
    <name type="scientific">Actinotignum timonense</name>
    <dbReference type="NCBI Taxonomy" id="1870995"/>
    <lineage>
        <taxon>Bacteria</taxon>
        <taxon>Bacillati</taxon>
        <taxon>Actinomycetota</taxon>
        <taxon>Actinomycetes</taxon>
        <taxon>Actinomycetales</taxon>
        <taxon>Actinomycetaceae</taxon>
        <taxon>Actinotignum</taxon>
    </lineage>
</organism>
<comment type="caution">
    <text evidence="1">The sequence shown here is derived from an EMBL/GenBank/DDBJ whole genome shotgun (WGS) entry which is preliminary data.</text>
</comment>
<reference evidence="1 3" key="1">
    <citation type="submission" date="2023-10" db="EMBL/GenBank/DDBJ databases">
        <title>Whole Genome based description of the genera Actinobaculum and Actinotignum reveals a complex phylogenetic relationship within the species included in the genus Actinotignum.</title>
        <authorList>
            <person name="Jensen C.S."/>
            <person name="Dargis R."/>
            <person name="Kemp M."/>
            <person name="Christensen J.J."/>
        </authorList>
    </citation>
    <scope>NUCLEOTIDE SEQUENCE</scope>
    <source>
        <strain evidence="2 3">SLA_B089</strain>
        <strain evidence="1">SLA_B245</strain>
    </source>
</reference>
<name>A0AAW9HMY5_9ACTO</name>
<sequence length="153" mass="16672">MSKKSGRGASDSRDVTTAAGLYEVLVADYHAQALPDGVHYRFEVVWRSESDKQEMIASYANVPGLGDVLYVAASLVESPTEARTRDILERIGEFLDGDAVMSGGHLQLRICLPMAGLTIEMLRARLRNLAGAATSIRRDFADDDETGTLTFGY</sequence>
<protein>
    <recommendedName>
        <fullName evidence="5">DUF4265 domain-containing protein</fullName>
    </recommendedName>
</protein>
<proteinExistence type="predicted"/>